<keyword evidence="3" id="KW-0326">Glycosidase</keyword>
<comment type="similarity">
    <text evidence="1">Belongs to the glycosyl hydrolase 2 family.</text>
</comment>
<evidence type="ECO:0000259" key="6">
    <source>
        <dbReference type="Pfam" id="PF02837"/>
    </source>
</evidence>
<dbReference type="Pfam" id="PF00703">
    <property type="entry name" value="Glyco_hydro_2"/>
    <property type="match status" value="1"/>
</dbReference>
<sequence length="608" mass="68341">MPDPYLPDAPPRPEYPRPQFTRDAWLNLNGEWQFETDRSDSGLERGLTDRELTGRILVPFCPESELSGIAETDFLEAVWYRRTVTVPAEWADARVLLHFGAVDHDTTVWAGGQEVARHRGGFTPFTADLGDVAVPGEELTLVVRARDSRHTVQARGKQATWYANSHCHYTRTTGIWQTVWLEPVPRAVALRRPRITPDLATGSFLVELPLSANVAGHRVRATLSDADGTVVTVEGRADLDLCPRLVLNVPENRRRTWSPADPHLYDLALELLGPDGEVVDTARSYAGLRSVSVRGKELLLNGERVFQRLVLDQGYYPDGLMTAPTDAALLRDIELGIAAGFNGARLHQKVFEERYLYHADRLGYLVWGEFGDWGCETGVRDDNQRPDASFITQWLEALERDHSHPSIVGWCPLNETYQNLHDRITVLDDVTRGMFLATKQADPTRPVVDASGYAHRVPETDVYDSHCYEQDPVAFAKIMAGLAEDRPYVNTGPEGRSWSVPYRGQPYFCSEFGGIWWDPETVAAAGDDTSDSWGYGERPRTEEEFVDRFRGLTGVLLGDPGMFGYCYTQLTDVFQERNGVYRFDRSEKADTAQLRAAQLRPAAYEETT</sequence>
<evidence type="ECO:0000256" key="1">
    <source>
        <dbReference type="ARBA" id="ARBA00007401"/>
    </source>
</evidence>
<dbReference type="RefSeq" id="WP_369192005.1">
    <property type="nucleotide sequence ID" value="NZ_CP163431.1"/>
</dbReference>
<feature type="domain" description="Glycosyl hydrolases family 2 sugar binding" evidence="6">
    <location>
        <begin position="77"/>
        <end position="143"/>
    </location>
</feature>
<dbReference type="InterPro" id="IPR006102">
    <property type="entry name" value="Ig-like_GH2"/>
</dbReference>
<dbReference type="InterPro" id="IPR036156">
    <property type="entry name" value="Beta-gal/glucu_dom_sf"/>
</dbReference>
<dbReference type="SUPFAM" id="SSF49303">
    <property type="entry name" value="beta-Galactosidase/glucuronidase domain"/>
    <property type="match status" value="1"/>
</dbReference>
<dbReference type="InterPro" id="IPR006103">
    <property type="entry name" value="Glyco_hydro_2_cat"/>
</dbReference>
<evidence type="ECO:0000259" key="4">
    <source>
        <dbReference type="Pfam" id="PF00703"/>
    </source>
</evidence>
<dbReference type="GO" id="GO:0005975">
    <property type="term" value="P:carbohydrate metabolic process"/>
    <property type="evidence" value="ECO:0007669"/>
    <property type="project" value="InterPro"/>
</dbReference>
<dbReference type="PANTHER" id="PTHR42732">
    <property type="entry name" value="BETA-GALACTOSIDASE"/>
    <property type="match status" value="1"/>
</dbReference>
<accession>A0AB39MM22</accession>
<feature type="domain" description="Glycoside hydrolase family 2 catalytic" evidence="5">
    <location>
        <begin position="363"/>
        <end position="452"/>
    </location>
</feature>
<dbReference type="AlphaFoldDB" id="A0AB39MM22"/>
<dbReference type="SUPFAM" id="SSF51445">
    <property type="entry name" value="(Trans)glycosidases"/>
    <property type="match status" value="1"/>
</dbReference>
<evidence type="ECO:0000256" key="2">
    <source>
        <dbReference type="ARBA" id="ARBA00022801"/>
    </source>
</evidence>
<evidence type="ECO:0000313" key="7">
    <source>
        <dbReference type="EMBL" id="XDQ07202.1"/>
    </source>
</evidence>
<dbReference type="InterPro" id="IPR051913">
    <property type="entry name" value="GH2_Domain-Containing"/>
</dbReference>
<dbReference type="InterPro" id="IPR006104">
    <property type="entry name" value="Glyco_hydro_2_N"/>
</dbReference>
<name>A0AB39MM22_9ACTN</name>
<dbReference type="InterPro" id="IPR013783">
    <property type="entry name" value="Ig-like_fold"/>
</dbReference>
<dbReference type="PANTHER" id="PTHR42732:SF3">
    <property type="entry name" value="HYDROLASE"/>
    <property type="match status" value="1"/>
</dbReference>
<dbReference type="InterPro" id="IPR008979">
    <property type="entry name" value="Galactose-bd-like_sf"/>
</dbReference>
<evidence type="ECO:0000259" key="5">
    <source>
        <dbReference type="Pfam" id="PF02836"/>
    </source>
</evidence>
<dbReference type="Gene3D" id="2.60.40.10">
    <property type="entry name" value="Immunoglobulins"/>
    <property type="match status" value="1"/>
</dbReference>
<proteinExistence type="inferred from homology"/>
<dbReference type="InterPro" id="IPR017853">
    <property type="entry name" value="GH"/>
</dbReference>
<feature type="domain" description="Glycoside hydrolase family 2 immunoglobulin-like beta-sandwich" evidence="4">
    <location>
        <begin position="189"/>
        <end position="289"/>
    </location>
</feature>
<protein>
    <submittedName>
        <fullName evidence="7">Glycoside hydrolase family 2 protein</fullName>
    </submittedName>
</protein>
<dbReference type="SUPFAM" id="SSF49785">
    <property type="entry name" value="Galactose-binding domain-like"/>
    <property type="match status" value="1"/>
</dbReference>
<dbReference type="Pfam" id="PF02837">
    <property type="entry name" value="Glyco_hydro_2_N"/>
    <property type="match status" value="1"/>
</dbReference>
<dbReference type="GO" id="GO:0004553">
    <property type="term" value="F:hydrolase activity, hydrolyzing O-glycosyl compounds"/>
    <property type="evidence" value="ECO:0007669"/>
    <property type="project" value="InterPro"/>
</dbReference>
<gene>
    <name evidence="7" type="ORF">AB5J58_46540</name>
</gene>
<dbReference type="Pfam" id="PF02836">
    <property type="entry name" value="Glyco_hydro_2_C"/>
    <property type="match status" value="1"/>
</dbReference>
<dbReference type="EMBL" id="CP163431">
    <property type="protein sequence ID" value="XDQ07202.1"/>
    <property type="molecule type" value="Genomic_DNA"/>
</dbReference>
<reference evidence="7" key="1">
    <citation type="submission" date="2024-07" db="EMBL/GenBank/DDBJ databases">
        <authorList>
            <person name="Yu S.T."/>
        </authorList>
    </citation>
    <scope>NUCLEOTIDE SEQUENCE</scope>
    <source>
        <strain evidence="7">R08</strain>
    </source>
</reference>
<dbReference type="Gene3D" id="3.20.20.80">
    <property type="entry name" value="Glycosidases"/>
    <property type="match status" value="1"/>
</dbReference>
<organism evidence="7">
    <name type="scientific">Streptomyces sp. R08</name>
    <dbReference type="NCBI Taxonomy" id="3238624"/>
    <lineage>
        <taxon>Bacteria</taxon>
        <taxon>Bacillati</taxon>
        <taxon>Actinomycetota</taxon>
        <taxon>Actinomycetes</taxon>
        <taxon>Kitasatosporales</taxon>
        <taxon>Streptomycetaceae</taxon>
        <taxon>Streptomyces</taxon>
    </lineage>
</organism>
<keyword evidence="2 7" id="KW-0378">Hydrolase</keyword>
<dbReference type="Gene3D" id="2.60.120.260">
    <property type="entry name" value="Galactose-binding domain-like"/>
    <property type="match status" value="1"/>
</dbReference>
<evidence type="ECO:0000256" key="3">
    <source>
        <dbReference type="ARBA" id="ARBA00023295"/>
    </source>
</evidence>